<evidence type="ECO:0000313" key="4">
    <source>
        <dbReference type="EMBL" id="KAJ6411959.1"/>
    </source>
</evidence>
<dbReference type="InterPro" id="IPR050872">
    <property type="entry name" value="PPR_P_subfamily"/>
</dbReference>
<dbReference type="EMBL" id="JAPFFJ010000013">
    <property type="protein sequence ID" value="KAJ6411959.1"/>
    <property type="molecule type" value="Genomic_DNA"/>
</dbReference>
<dbReference type="AlphaFoldDB" id="A0AAD6P0J2"/>
<dbReference type="InterPro" id="IPR002885">
    <property type="entry name" value="PPR_rpt"/>
</dbReference>
<evidence type="ECO:0000256" key="3">
    <source>
        <dbReference type="PROSITE-ProRule" id="PRU00708"/>
    </source>
</evidence>
<name>A0AAD6P0J2_9ROSI</name>
<evidence type="ECO:0008006" key="6">
    <source>
        <dbReference type="Google" id="ProtNLM"/>
    </source>
</evidence>
<dbReference type="PANTHER" id="PTHR46128:SF211">
    <property type="entry name" value="PENTACOTRIPEPTIDE-REPEAT REGION OF PRORP DOMAIN-CONTAINING PROTEIN"/>
    <property type="match status" value="1"/>
</dbReference>
<keyword evidence="5" id="KW-1185">Reference proteome</keyword>
<dbReference type="PROSITE" id="PS51375">
    <property type="entry name" value="PPR"/>
    <property type="match status" value="1"/>
</dbReference>
<dbReference type="PANTHER" id="PTHR46128">
    <property type="entry name" value="MITOCHONDRIAL GROUP I INTRON SPLICING FACTOR CCM1"/>
    <property type="match status" value="1"/>
</dbReference>
<evidence type="ECO:0000313" key="5">
    <source>
        <dbReference type="Proteomes" id="UP001162972"/>
    </source>
</evidence>
<dbReference type="InterPro" id="IPR011990">
    <property type="entry name" value="TPR-like_helical_dom_sf"/>
</dbReference>
<organism evidence="4 5">
    <name type="scientific">Salix udensis</name>
    <dbReference type="NCBI Taxonomy" id="889485"/>
    <lineage>
        <taxon>Eukaryota</taxon>
        <taxon>Viridiplantae</taxon>
        <taxon>Streptophyta</taxon>
        <taxon>Embryophyta</taxon>
        <taxon>Tracheophyta</taxon>
        <taxon>Spermatophyta</taxon>
        <taxon>Magnoliopsida</taxon>
        <taxon>eudicotyledons</taxon>
        <taxon>Gunneridae</taxon>
        <taxon>Pentapetalae</taxon>
        <taxon>rosids</taxon>
        <taxon>fabids</taxon>
        <taxon>Malpighiales</taxon>
        <taxon>Salicaceae</taxon>
        <taxon>Saliceae</taxon>
        <taxon>Salix</taxon>
    </lineage>
</organism>
<reference evidence="4 5" key="1">
    <citation type="journal article" date="2023" name="Int. J. Mol. Sci.">
        <title>De Novo Assembly and Annotation of 11 Diverse Shrub Willow (Salix) Genomes Reveals Novel Gene Organization in Sex-Linked Regions.</title>
        <authorList>
            <person name="Hyden B."/>
            <person name="Feng K."/>
            <person name="Yates T.B."/>
            <person name="Jawdy S."/>
            <person name="Cereghino C."/>
            <person name="Smart L.B."/>
            <person name="Muchero W."/>
        </authorList>
    </citation>
    <scope>NUCLEOTIDE SEQUENCE [LARGE SCALE GENOMIC DNA]</scope>
    <source>
        <tissue evidence="4">Shoot tip</tissue>
    </source>
</reference>
<keyword evidence="2" id="KW-0677">Repeat</keyword>
<accession>A0AAD6P0J2</accession>
<evidence type="ECO:0000256" key="2">
    <source>
        <dbReference type="ARBA" id="ARBA00022737"/>
    </source>
</evidence>
<dbReference type="NCBIfam" id="TIGR00756">
    <property type="entry name" value="PPR"/>
    <property type="match status" value="1"/>
</dbReference>
<gene>
    <name evidence="4" type="ORF">OIU84_005095</name>
</gene>
<sequence>MDENKIEPNVNTYKVLITMYCGMGHWNNAYKFFREMIDEKCLRPSLPVYDMVLQQLRKGGQLKKHEELVEKMMQKKVARDEKHRLFMGYNAAATHLSARGKGLKFHCFDSMKTSFEKLSFIEDEVKEPDQDKFYDLLFQLSEEDVVKGRGAWMRVAPRRIMGEDDSKWLKDIMLTTNGGAQQTLFMKDEKSVSFQNHINAKSIVTISM</sequence>
<dbReference type="Pfam" id="PF12854">
    <property type="entry name" value="PPR_1"/>
    <property type="match status" value="1"/>
</dbReference>
<comment type="similarity">
    <text evidence="1">Belongs to the PPR family. P subfamily.</text>
</comment>
<dbReference type="Gene3D" id="1.25.40.10">
    <property type="entry name" value="Tetratricopeptide repeat domain"/>
    <property type="match status" value="1"/>
</dbReference>
<evidence type="ECO:0000256" key="1">
    <source>
        <dbReference type="ARBA" id="ARBA00007626"/>
    </source>
</evidence>
<dbReference type="Proteomes" id="UP001162972">
    <property type="component" value="Chromosome 5"/>
</dbReference>
<comment type="caution">
    <text evidence="4">The sequence shown here is derived from an EMBL/GenBank/DDBJ whole genome shotgun (WGS) entry which is preliminary data.</text>
</comment>
<proteinExistence type="inferred from homology"/>
<protein>
    <recommendedName>
        <fullName evidence="6">Pentatricopeptide repeat-containing protein</fullName>
    </recommendedName>
</protein>
<feature type="repeat" description="PPR" evidence="3">
    <location>
        <begin position="9"/>
        <end position="43"/>
    </location>
</feature>